<protein>
    <submittedName>
        <fullName evidence="2">Uncharacterized protein</fullName>
    </submittedName>
</protein>
<keyword evidence="3" id="KW-1185">Reference proteome</keyword>
<gene>
    <name evidence="2" type="ORF">M5D96_007335</name>
</gene>
<dbReference type="PANTHER" id="PTHR20898">
    <property type="entry name" value="DAEDALUS ON 3-RELATED-RELATED"/>
    <property type="match status" value="1"/>
</dbReference>
<dbReference type="PANTHER" id="PTHR20898:SF0">
    <property type="entry name" value="DAEDALUS ON 3-RELATED"/>
    <property type="match status" value="1"/>
</dbReference>
<accession>A0A9P9YMT3</accession>
<dbReference type="InterPro" id="IPR036846">
    <property type="entry name" value="GM2-AP_sf"/>
</dbReference>
<evidence type="ECO:0000313" key="3">
    <source>
        <dbReference type="Proteomes" id="UP001059596"/>
    </source>
</evidence>
<evidence type="ECO:0000256" key="1">
    <source>
        <dbReference type="ARBA" id="ARBA00022729"/>
    </source>
</evidence>
<dbReference type="InterPro" id="IPR010512">
    <property type="entry name" value="DUF1091"/>
</dbReference>
<comment type="caution">
    <text evidence="2">The sequence shown here is derived from an EMBL/GenBank/DDBJ whole genome shotgun (WGS) entry which is preliminary data.</text>
</comment>
<dbReference type="SMART" id="SM00697">
    <property type="entry name" value="DM8"/>
    <property type="match status" value="1"/>
</dbReference>
<evidence type="ECO:0000313" key="2">
    <source>
        <dbReference type="EMBL" id="KAI8039910.1"/>
    </source>
</evidence>
<name>A0A9P9YMT3_9MUSC</name>
<dbReference type="EMBL" id="JAMKOV010000005">
    <property type="protein sequence ID" value="KAI8039910.1"/>
    <property type="molecule type" value="Genomic_DNA"/>
</dbReference>
<reference evidence="2" key="1">
    <citation type="journal article" date="2023" name="Genome Biol. Evol.">
        <title>Long-read-based Genome Assembly of Drosophila gunungcola Reveals Fewer Chemosensory Genes in Flower-breeding Species.</title>
        <authorList>
            <person name="Negi A."/>
            <person name="Liao B.Y."/>
            <person name="Yeh S.D."/>
        </authorList>
    </citation>
    <scope>NUCLEOTIDE SEQUENCE</scope>
    <source>
        <strain evidence="2">Sukarami</strain>
    </source>
</reference>
<dbReference type="AlphaFoldDB" id="A0A9P9YMT3"/>
<dbReference type="Proteomes" id="UP001059596">
    <property type="component" value="Unassembled WGS sequence"/>
</dbReference>
<dbReference type="Gene3D" id="2.70.220.10">
    <property type="entry name" value="Ganglioside GM2 activator"/>
    <property type="match status" value="1"/>
</dbReference>
<sequence>MDIHLNHTLRNGLRTTLTLLQLINGQNRYQTLLSYDMDTCKTLRELLQASLLKVWLRNLFKYGNLADRCPIKPAYYDVRNFQLENHSIPGYLPSGFYRLHDTNYYGKPKGRQRRSVATLVLDIKFY</sequence>
<organism evidence="2 3">
    <name type="scientific">Drosophila gunungcola</name>
    <name type="common">fruit fly</name>
    <dbReference type="NCBI Taxonomy" id="103775"/>
    <lineage>
        <taxon>Eukaryota</taxon>
        <taxon>Metazoa</taxon>
        <taxon>Ecdysozoa</taxon>
        <taxon>Arthropoda</taxon>
        <taxon>Hexapoda</taxon>
        <taxon>Insecta</taxon>
        <taxon>Pterygota</taxon>
        <taxon>Neoptera</taxon>
        <taxon>Endopterygota</taxon>
        <taxon>Diptera</taxon>
        <taxon>Brachycera</taxon>
        <taxon>Muscomorpha</taxon>
        <taxon>Ephydroidea</taxon>
        <taxon>Drosophilidae</taxon>
        <taxon>Drosophila</taxon>
        <taxon>Sophophora</taxon>
    </lineage>
</organism>
<proteinExistence type="predicted"/>
<keyword evidence="1" id="KW-0732">Signal</keyword>
<dbReference type="Pfam" id="PF06477">
    <property type="entry name" value="DUF1091"/>
    <property type="match status" value="1"/>
</dbReference>